<dbReference type="RefSeq" id="WP_037050049.1">
    <property type="nucleotide sequence ID" value="NZ_CP068551.1"/>
</dbReference>
<name>A0A653B5L9_ECTOL</name>
<dbReference type="PROSITE" id="PS50110">
    <property type="entry name" value="RESPONSE_REGULATORY"/>
    <property type="match status" value="1"/>
</dbReference>
<keyword evidence="3" id="KW-0238">DNA-binding</keyword>
<dbReference type="SMART" id="SM00862">
    <property type="entry name" value="Trans_reg_C"/>
    <property type="match status" value="1"/>
</dbReference>
<dbReference type="OrthoDB" id="9802426at2"/>
<dbReference type="CDD" id="cd00383">
    <property type="entry name" value="trans_reg_C"/>
    <property type="match status" value="1"/>
</dbReference>
<gene>
    <name evidence="4" type="ORF">POT9AD_2912</name>
</gene>
<dbReference type="PANTHER" id="PTHR48111">
    <property type="entry name" value="REGULATOR OF RPOS"/>
    <property type="match status" value="1"/>
</dbReference>
<dbReference type="SUPFAM" id="SSF52172">
    <property type="entry name" value="CheY-like"/>
    <property type="match status" value="1"/>
</dbReference>
<dbReference type="GO" id="GO:0032993">
    <property type="term" value="C:protein-DNA complex"/>
    <property type="evidence" value="ECO:0007669"/>
    <property type="project" value="TreeGrafter"/>
</dbReference>
<protein>
    <submittedName>
        <fullName evidence="4">Transcriptional regulator</fullName>
    </submittedName>
</protein>
<evidence type="ECO:0000256" key="1">
    <source>
        <dbReference type="ARBA" id="ARBA00022553"/>
    </source>
</evidence>
<dbReference type="InterPro" id="IPR001867">
    <property type="entry name" value="OmpR/PhoB-type_DNA-bd"/>
</dbReference>
<keyword evidence="2" id="KW-0902">Two-component regulatory system</keyword>
<dbReference type="InterPro" id="IPR001789">
    <property type="entry name" value="Sig_transdc_resp-reg_receiver"/>
</dbReference>
<dbReference type="SMART" id="SM00448">
    <property type="entry name" value="REC"/>
    <property type="match status" value="1"/>
</dbReference>
<reference evidence="4" key="1">
    <citation type="submission" date="2018-11" db="EMBL/GenBank/DDBJ databases">
        <authorList>
            <consortium name="Genoscope - CEA"/>
            <person name="William W."/>
        </authorList>
    </citation>
    <scope>NUCLEOTIDE SEQUENCE [LARGE SCALE GENOMIC DNA]</scope>
    <source>
        <strain evidence="4">T9AD</strain>
    </source>
</reference>
<dbReference type="GO" id="GO:0005829">
    <property type="term" value="C:cytosol"/>
    <property type="evidence" value="ECO:0007669"/>
    <property type="project" value="TreeGrafter"/>
</dbReference>
<dbReference type="InterPro" id="IPR016032">
    <property type="entry name" value="Sig_transdc_resp-reg_C-effctor"/>
</dbReference>
<dbReference type="SUPFAM" id="SSF46894">
    <property type="entry name" value="C-terminal effector domain of the bipartite response regulators"/>
    <property type="match status" value="1"/>
</dbReference>
<dbReference type="PROSITE" id="PS51755">
    <property type="entry name" value="OMPR_PHOB"/>
    <property type="match status" value="1"/>
</dbReference>
<evidence type="ECO:0000256" key="2">
    <source>
        <dbReference type="ARBA" id="ARBA00023012"/>
    </source>
</evidence>
<sequence length="238" mass="27436">MRIAVLDDEEICLNRALKVISSYSRASGFDWTVHGFSSGEDLLRRLKRENFDLLIIDWCLPGMSGYTLLCWVQEHLEVPPPVIVLTGGSSGADIVKAINAGAEDFIHKPFSEYELHARILVVNRRRIQAAEGQVQRFHVYFDLLFDDAGRTVTRDCSATLLTEREYCVARCLMENLGRSLSRSYLYDRFWPQGERYSSRPLDTMIYRLRSKLKLSSEYGWCLASIYGYGYRLERVDPL</sequence>
<dbReference type="Gene3D" id="3.40.50.2300">
    <property type="match status" value="1"/>
</dbReference>
<dbReference type="EMBL" id="LR130779">
    <property type="protein sequence ID" value="VDN63887.1"/>
    <property type="molecule type" value="Genomic_DNA"/>
</dbReference>
<proteinExistence type="predicted"/>
<dbReference type="InterPro" id="IPR011006">
    <property type="entry name" value="CheY-like_superfamily"/>
</dbReference>
<dbReference type="Gene3D" id="1.10.10.10">
    <property type="entry name" value="Winged helix-like DNA-binding domain superfamily/Winged helix DNA-binding domain"/>
    <property type="match status" value="1"/>
</dbReference>
<keyword evidence="1" id="KW-0597">Phosphoprotein</keyword>
<dbReference type="InterPro" id="IPR039420">
    <property type="entry name" value="WalR-like"/>
</dbReference>
<dbReference type="PANTHER" id="PTHR48111:SF40">
    <property type="entry name" value="PHOSPHATE REGULON TRANSCRIPTIONAL REGULATORY PROTEIN PHOB"/>
    <property type="match status" value="1"/>
</dbReference>
<dbReference type="AlphaFoldDB" id="A0A653B5L9"/>
<dbReference type="Pfam" id="PF00486">
    <property type="entry name" value="Trans_reg_C"/>
    <property type="match status" value="1"/>
</dbReference>
<dbReference type="GO" id="GO:0006355">
    <property type="term" value="P:regulation of DNA-templated transcription"/>
    <property type="evidence" value="ECO:0007669"/>
    <property type="project" value="InterPro"/>
</dbReference>
<evidence type="ECO:0000256" key="3">
    <source>
        <dbReference type="ARBA" id="ARBA00023125"/>
    </source>
</evidence>
<evidence type="ECO:0000313" key="4">
    <source>
        <dbReference type="EMBL" id="VDN63887.1"/>
    </source>
</evidence>
<dbReference type="GO" id="GO:0000976">
    <property type="term" value="F:transcription cis-regulatory region binding"/>
    <property type="evidence" value="ECO:0007669"/>
    <property type="project" value="TreeGrafter"/>
</dbReference>
<dbReference type="CDD" id="cd00156">
    <property type="entry name" value="REC"/>
    <property type="match status" value="1"/>
</dbReference>
<dbReference type="InterPro" id="IPR036388">
    <property type="entry name" value="WH-like_DNA-bd_sf"/>
</dbReference>
<accession>A0A653B5L9</accession>
<organism evidence="4">
    <name type="scientific">Ectopseudomonas oleovorans</name>
    <name type="common">Pseudomonas oleovorans</name>
    <dbReference type="NCBI Taxonomy" id="301"/>
    <lineage>
        <taxon>Bacteria</taxon>
        <taxon>Pseudomonadati</taxon>
        <taxon>Pseudomonadota</taxon>
        <taxon>Gammaproteobacteria</taxon>
        <taxon>Pseudomonadales</taxon>
        <taxon>Pseudomonadaceae</taxon>
        <taxon>Ectopseudomonas</taxon>
    </lineage>
</organism>
<dbReference type="Pfam" id="PF00072">
    <property type="entry name" value="Response_reg"/>
    <property type="match status" value="1"/>
</dbReference>
<dbReference type="GO" id="GO:0000156">
    <property type="term" value="F:phosphorelay response regulator activity"/>
    <property type="evidence" value="ECO:0007669"/>
    <property type="project" value="TreeGrafter"/>
</dbReference>